<dbReference type="GO" id="GO:0030154">
    <property type="term" value="P:cell differentiation"/>
    <property type="evidence" value="ECO:0007669"/>
    <property type="project" value="TreeGrafter"/>
</dbReference>
<dbReference type="Pfam" id="PF00505">
    <property type="entry name" value="HMG_box"/>
    <property type="match status" value="1"/>
</dbReference>
<keyword evidence="2" id="KW-0539">Nucleus</keyword>
<organism evidence="5 6">
    <name type="scientific">Aspergillus thermomutatus</name>
    <name type="common">Neosartorya pseudofischeri</name>
    <dbReference type="NCBI Taxonomy" id="41047"/>
    <lineage>
        <taxon>Eukaryota</taxon>
        <taxon>Fungi</taxon>
        <taxon>Dikarya</taxon>
        <taxon>Ascomycota</taxon>
        <taxon>Pezizomycotina</taxon>
        <taxon>Eurotiomycetes</taxon>
        <taxon>Eurotiomycetidae</taxon>
        <taxon>Eurotiales</taxon>
        <taxon>Aspergillaceae</taxon>
        <taxon>Aspergillus</taxon>
        <taxon>Aspergillus subgen. Fumigati</taxon>
    </lineage>
</organism>
<dbReference type="Gene3D" id="1.10.30.10">
    <property type="entry name" value="High mobility group box domain"/>
    <property type="match status" value="1"/>
</dbReference>
<evidence type="ECO:0000256" key="1">
    <source>
        <dbReference type="ARBA" id="ARBA00023125"/>
    </source>
</evidence>
<name>A0A397GM36_ASPTH</name>
<evidence type="ECO:0000259" key="4">
    <source>
        <dbReference type="PROSITE" id="PS50118"/>
    </source>
</evidence>
<comment type="caution">
    <text evidence="5">The sequence shown here is derived from an EMBL/GenBank/DDBJ whole genome shotgun (WGS) entry which is preliminary data.</text>
</comment>
<dbReference type="GO" id="GO:0000978">
    <property type="term" value="F:RNA polymerase II cis-regulatory region sequence-specific DNA binding"/>
    <property type="evidence" value="ECO:0007669"/>
    <property type="project" value="TreeGrafter"/>
</dbReference>
<dbReference type="VEuPathDB" id="FungiDB:CDV56_102978"/>
<dbReference type="InterPro" id="IPR050140">
    <property type="entry name" value="SRY-related_HMG-box_TF-like"/>
</dbReference>
<dbReference type="InterPro" id="IPR036910">
    <property type="entry name" value="HMG_box_dom_sf"/>
</dbReference>
<sequence length="513" mass="56251">MSYDRVLPNPALLYDASQVPLPRRSNNLLDYKIMEETATKVSLVNCRVDGGQCRYTAEGPATGPPRVPISSKGANPILGRIDSDPPVASPKLAVPARTKDMPVPEQSSQMGRSSSSSPVKSTTSKESVMKFCLCQTIPRPMNVVAQNPGLGNPDISKIIGQKWKELPQETKNEWHALAKYEKARHMQQYPEYRYQPRRYSRDGINSCAMKPGISHNLPFSAVCNRCGGRVMAHPSCRSLDSKRRQFNSQVSLKPNVHRERTAKSPYAMSLYAPRTSAPDAQISHQMVHPWRTARCSNDHPPHDPSLKLPPLQTTAPLSPSMTPITPFPNDGSSLDATLIYSLHQQNQSSRQDVKAVLHYLNSNLQMEGNTNPASRDSYSADGQMGDAAVDFLNTISVWYCISDDIVSSVEPVPGRSESKPEDHDCHSKISPKTIISKTADVKTGSSAQPSENGLGPAASVSGFDLSTVPIAPVPASSLPHMHSRVLRRSTIHTLPWITGSAWHLSEERALGRT</sequence>
<dbReference type="AlphaFoldDB" id="A0A397GM36"/>
<evidence type="ECO:0000313" key="6">
    <source>
        <dbReference type="Proteomes" id="UP000215305"/>
    </source>
</evidence>
<dbReference type="OrthoDB" id="6247875at2759"/>
<dbReference type="GeneID" id="38124952"/>
<dbReference type="RefSeq" id="XP_026613032.1">
    <property type="nucleotide sequence ID" value="XM_026756597.1"/>
</dbReference>
<gene>
    <name evidence="5" type="ORF">CDV56_102978</name>
</gene>
<keyword evidence="1 2" id="KW-0238">DNA-binding</keyword>
<protein>
    <recommendedName>
        <fullName evidence="4">HMG box domain-containing protein</fullName>
    </recommendedName>
</protein>
<feature type="region of interest" description="Disordered" evidence="3">
    <location>
        <begin position="57"/>
        <end position="123"/>
    </location>
</feature>
<reference evidence="5" key="1">
    <citation type="submission" date="2018-08" db="EMBL/GenBank/DDBJ databases">
        <title>Draft genome sequence of azole-resistant Aspergillus thermomutatus (Neosartorya pseudofischeri) strain HMR AF 39, isolated from a human nasal aspirate.</title>
        <authorList>
            <person name="Parent-Michaud M."/>
            <person name="Dufresne P.J."/>
            <person name="Fournier E."/>
            <person name="Martineau C."/>
            <person name="Moreira S."/>
            <person name="Perkins V."/>
            <person name="De Repentigny L."/>
            <person name="Dufresne S.F."/>
        </authorList>
    </citation>
    <scope>NUCLEOTIDE SEQUENCE [LARGE SCALE GENOMIC DNA]</scope>
    <source>
        <strain evidence="5">HMR AF 39</strain>
    </source>
</reference>
<evidence type="ECO:0000256" key="3">
    <source>
        <dbReference type="SAM" id="MobiDB-lite"/>
    </source>
</evidence>
<dbReference type="SMART" id="SM00398">
    <property type="entry name" value="HMG"/>
    <property type="match status" value="1"/>
</dbReference>
<dbReference type="Proteomes" id="UP000215305">
    <property type="component" value="Unassembled WGS sequence"/>
</dbReference>
<dbReference type="PANTHER" id="PTHR10270:SF320">
    <property type="entry name" value="BOX TRANSCRIPTIONAL REGULATOR, PUTATIVE (AFU_ORTHOLOGUE AFUA_4G10820)-RELATED"/>
    <property type="match status" value="1"/>
</dbReference>
<dbReference type="EMBL" id="NKHU02000146">
    <property type="protein sequence ID" value="RHZ51557.1"/>
    <property type="molecule type" value="Genomic_DNA"/>
</dbReference>
<dbReference type="STRING" id="41047.A0A397GM36"/>
<dbReference type="SUPFAM" id="SSF47095">
    <property type="entry name" value="HMG-box"/>
    <property type="match status" value="1"/>
</dbReference>
<feature type="compositionally biased region" description="Low complexity" evidence="3">
    <location>
        <begin position="107"/>
        <end position="123"/>
    </location>
</feature>
<evidence type="ECO:0000313" key="5">
    <source>
        <dbReference type="EMBL" id="RHZ51557.1"/>
    </source>
</evidence>
<feature type="region of interest" description="Disordered" evidence="3">
    <location>
        <begin position="409"/>
        <end position="455"/>
    </location>
</feature>
<evidence type="ECO:0000256" key="2">
    <source>
        <dbReference type="PROSITE-ProRule" id="PRU00267"/>
    </source>
</evidence>
<dbReference type="InterPro" id="IPR009071">
    <property type="entry name" value="HMG_box_dom"/>
</dbReference>
<dbReference type="PANTHER" id="PTHR10270">
    <property type="entry name" value="SOX TRANSCRIPTION FACTOR"/>
    <property type="match status" value="1"/>
</dbReference>
<dbReference type="GO" id="GO:0000122">
    <property type="term" value="P:negative regulation of transcription by RNA polymerase II"/>
    <property type="evidence" value="ECO:0007669"/>
    <property type="project" value="TreeGrafter"/>
</dbReference>
<feature type="DNA-binding region" description="HMG box" evidence="2">
    <location>
        <begin position="124"/>
        <end position="193"/>
    </location>
</feature>
<keyword evidence="6" id="KW-1185">Reference proteome</keyword>
<accession>A0A397GM36</accession>
<dbReference type="GO" id="GO:0005634">
    <property type="term" value="C:nucleus"/>
    <property type="evidence" value="ECO:0007669"/>
    <property type="project" value="UniProtKB-UniRule"/>
</dbReference>
<dbReference type="GO" id="GO:0001228">
    <property type="term" value="F:DNA-binding transcription activator activity, RNA polymerase II-specific"/>
    <property type="evidence" value="ECO:0007669"/>
    <property type="project" value="TreeGrafter"/>
</dbReference>
<feature type="compositionally biased region" description="Basic and acidic residues" evidence="3">
    <location>
        <begin position="416"/>
        <end position="427"/>
    </location>
</feature>
<feature type="domain" description="HMG box" evidence="4">
    <location>
        <begin position="124"/>
        <end position="193"/>
    </location>
</feature>
<dbReference type="PROSITE" id="PS50118">
    <property type="entry name" value="HMG_BOX_2"/>
    <property type="match status" value="1"/>
</dbReference>
<proteinExistence type="predicted"/>
<feature type="region of interest" description="Disordered" evidence="3">
    <location>
        <begin position="297"/>
        <end position="317"/>
    </location>
</feature>
<dbReference type="CDD" id="cd01389">
    <property type="entry name" value="HMG-box_ROX1-like"/>
    <property type="match status" value="1"/>
</dbReference>